<dbReference type="Proteomes" id="UP000765509">
    <property type="component" value="Unassembled WGS sequence"/>
</dbReference>
<organism evidence="2 3">
    <name type="scientific">Austropuccinia psidii MF-1</name>
    <dbReference type="NCBI Taxonomy" id="1389203"/>
    <lineage>
        <taxon>Eukaryota</taxon>
        <taxon>Fungi</taxon>
        <taxon>Dikarya</taxon>
        <taxon>Basidiomycota</taxon>
        <taxon>Pucciniomycotina</taxon>
        <taxon>Pucciniomycetes</taxon>
        <taxon>Pucciniales</taxon>
        <taxon>Sphaerophragmiaceae</taxon>
        <taxon>Austropuccinia</taxon>
    </lineage>
</organism>
<proteinExistence type="predicted"/>
<name>A0A9Q3I256_9BASI</name>
<protein>
    <submittedName>
        <fullName evidence="2">Uncharacterized protein</fullName>
    </submittedName>
</protein>
<evidence type="ECO:0000256" key="1">
    <source>
        <dbReference type="SAM" id="MobiDB-lite"/>
    </source>
</evidence>
<evidence type="ECO:0000313" key="3">
    <source>
        <dbReference type="Proteomes" id="UP000765509"/>
    </source>
</evidence>
<reference evidence="2" key="1">
    <citation type="submission" date="2021-03" db="EMBL/GenBank/DDBJ databases">
        <title>Draft genome sequence of rust myrtle Austropuccinia psidii MF-1, a brazilian biotype.</title>
        <authorList>
            <person name="Quecine M.C."/>
            <person name="Pachon D.M.R."/>
            <person name="Bonatelli M.L."/>
            <person name="Correr F.H."/>
            <person name="Franceschini L.M."/>
            <person name="Leite T.F."/>
            <person name="Margarido G.R.A."/>
            <person name="Almeida C.A."/>
            <person name="Ferrarezi J.A."/>
            <person name="Labate C.A."/>
        </authorList>
    </citation>
    <scope>NUCLEOTIDE SEQUENCE</scope>
    <source>
        <strain evidence="2">MF-1</strain>
    </source>
</reference>
<accession>A0A9Q3I256</accession>
<dbReference type="EMBL" id="AVOT02031686">
    <property type="protein sequence ID" value="MBW0525278.1"/>
    <property type="molecule type" value="Genomic_DNA"/>
</dbReference>
<sequence length="91" mass="10446">MESQQEVLTPGEKGSQDTGESIHYPTHRRTAEPDRAYPDSSRLTRSKPTKIPNVFTPFRHQKIIVPRVKILHNPRYLPGVNKDQRAETSLL</sequence>
<comment type="caution">
    <text evidence="2">The sequence shown here is derived from an EMBL/GenBank/DDBJ whole genome shotgun (WGS) entry which is preliminary data.</text>
</comment>
<gene>
    <name evidence="2" type="ORF">O181_064993</name>
</gene>
<evidence type="ECO:0000313" key="2">
    <source>
        <dbReference type="EMBL" id="MBW0525278.1"/>
    </source>
</evidence>
<feature type="region of interest" description="Disordered" evidence="1">
    <location>
        <begin position="1"/>
        <end position="53"/>
    </location>
</feature>
<dbReference type="AlphaFoldDB" id="A0A9Q3I256"/>
<keyword evidence="3" id="KW-1185">Reference proteome</keyword>